<comment type="caution">
    <text evidence="1">The sequence shown here is derived from an EMBL/GenBank/DDBJ whole genome shotgun (WGS) entry which is preliminary data.</text>
</comment>
<sequence>MEDPQPHFLFVDVISKAFLSLVVGIGHLVMWHLIKAGPLRSDLPTIARTYYIASTTSYTSPSRYGQTVGGRLIYCKSKRWSKVIAPSFQKHRANFTARIPTETEITFPCRDIKLFQMADKTEMHNCPPSIASAVQHYFILQYDLVEVSAMSGMEDPQPHFLSVGVMSWSKAFHIACCWNRYLGHLVMWHLIKQDLCLRLLFCIRFCLKGKQ</sequence>
<gene>
    <name evidence="1" type="ORF">CEXT_629771</name>
</gene>
<dbReference type="EMBL" id="BPLR01003919">
    <property type="protein sequence ID" value="GIX90228.1"/>
    <property type="molecule type" value="Genomic_DNA"/>
</dbReference>
<evidence type="ECO:0000313" key="2">
    <source>
        <dbReference type="Proteomes" id="UP001054945"/>
    </source>
</evidence>
<organism evidence="1 2">
    <name type="scientific">Caerostris extrusa</name>
    <name type="common">Bark spider</name>
    <name type="synonym">Caerostris bankana</name>
    <dbReference type="NCBI Taxonomy" id="172846"/>
    <lineage>
        <taxon>Eukaryota</taxon>
        <taxon>Metazoa</taxon>
        <taxon>Ecdysozoa</taxon>
        <taxon>Arthropoda</taxon>
        <taxon>Chelicerata</taxon>
        <taxon>Arachnida</taxon>
        <taxon>Araneae</taxon>
        <taxon>Araneomorphae</taxon>
        <taxon>Entelegynae</taxon>
        <taxon>Araneoidea</taxon>
        <taxon>Araneidae</taxon>
        <taxon>Caerostris</taxon>
    </lineage>
</organism>
<protein>
    <submittedName>
        <fullName evidence="1">Uncharacterized protein</fullName>
    </submittedName>
</protein>
<name>A0AAV4P2I1_CAEEX</name>
<reference evidence="1 2" key="1">
    <citation type="submission" date="2021-06" db="EMBL/GenBank/DDBJ databases">
        <title>Caerostris extrusa draft genome.</title>
        <authorList>
            <person name="Kono N."/>
            <person name="Arakawa K."/>
        </authorList>
    </citation>
    <scope>NUCLEOTIDE SEQUENCE [LARGE SCALE GENOMIC DNA]</scope>
</reference>
<proteinExistence type="predicted"/>
<evidence type="ECO:0000313" key="1">
    <source>
        <dbReference type="EMBL" id="GIX90228.1"/>
    </source>
</evidence>
<dbReference type="AlphaFoldDB" id="A0AAV4P2I1"/>
<dbReference type="Proteomes" id="UP001054945">
    <property type="component" value="Unassembled WGS sequence"/>
</dbReference>
<accession>A0AAV4P2I1</accession>
<keyword evidence="2" id="KW-1185">Reference proteome</keyword>